<evidence type="ECO:0000256" key="14">
    <source>
        <dbReference type="ARBA" id="ARBA00023239"/>
    </source>
</evidence>
<comment type="cofactor">
    <cofactor evidence="1">
        <name>NAD(+)</name>
        <dbReference type="ChEBI" id="CHEBI:57540"/>
    </cofactor>
</comment>
<dbReference type="FunFam" id="3.40.50.720:FF:000065">
    <property type="entry name" value="UDP-glucuronic acid decarboxylase 1"/>
    <property type="match status" value="1"/>
</dbReference>
<keyword evidence="11" id="KW-0333">Golgi apparatus</keyword>
<reference evidence="16 17" key="1">
    <citation type="submission" date="2020-08" db="EMBL/GenBank/DDBJ databases">
        <title>Complete genome and description of Campylobacter massiliensis Marseille-Q3452 sp. nov.</title>
        <authorList>
            <person name="Antezack A."/>
        </authorList>
    </citation>
    <scope>NUCLEOTIDE SEQUENCE [LARGE SCALE GENOMIC DNA]</scope>
    <source>
        <strain evidence="16 17">Marseille-Q3452</strain>
    </source>
</reference>
<dbReference type="PANTHER" id="PTHR43078">
    <property type="entry name" value="UDP-GLUCURONIC ACID DECARBOXYLASE-RELATED"/>
    <property type="match status" value="1"/>
</dbReference>
<evidence type="ECO:0000256" key="1">
    <source>
        <dbReference type="ARBA" id="ARBA00001911"/>
    </source>
</evidence>
<comment type="caution">
    <text evidence="16">The sequence shown here is derived from an EMBL/GenBank/DDBJ whole genome shotgun (WGS) entry which is preliminary data.</text>
</comment>
<sequence length="311" mass="34846">MNKTILVTGGAGFIGSHLCTRFVKEHHNVLCLDDLSTGASENIAHLKNYPNFTLIEHDITKPFDYFIDEIYNLACPASPVKYQADPVKTIETCVFGATNCLRLAKKYGAKILQASTSEVYGDPKQHPQKEDYWGNVNPIGIRACYDEGKRAAEALCSSYKQQYYVDVKIARLFNCYGPNMAKNDGRVISNFIVQALKNSDITIFGDGSQTRSFCYIDDTLDALVKFMNTDIMGPVNIGNPEEYSIKEIAHIIISLTNSKSSIIHKELPSDDPKRRKPNITLAKELLGWTPKIGIKDGLERTIEYFKNLNLC</sequence>
<evidence type="ECO:0000256" key="13">
    <source>
        <dbReference type="ARBA" id="ARBA00023180"/>
    </source>
</evidence>
<dbReference type="CDD" id="cd05230">
    <property type="entry name" value="UGD_SDR_e"/>
    <property type="match status" value="1"/>
</dbReference>
<keyword evidence="8" id="KW-0735">Signal-anchor</keyword>
<name>A0A842J7A2_9BACT</name>
<accession>A0A842J7A2</accession>
<dbReference type="GO" id="GO:0042732">
    <property type="term" value="P:D-xylose metabolic process"/>
    <property type="evidence" value="ECO:0007669"/>
    <property type="project" value="InterPro"/>
</dbReference>
<keyword evidence="12" id="KW-0472">Membrane</keyword>
<protein>
    <recommendedName>
        <fullName evidence="5">UDP-glucuronate decarboxylase</fullName>
        <ecNumber evidence="5">4.1.1.35</ecNumber>
    </recommendedName>
</protein>
<dbReference type="PANTHER" id="PTHR43078:SF6">
    <property type="entry name" value="UDP-GLUCURONIC ACID DECARBOXYLASE 1"/>
    <property type="match status" value="1"/>
</dbReference>
<dbReference type="GO" id="GO:0033320">
    <property type="term" value="P:UDP-D-xylose biosynthetic process"/>
    <property type="evidence" value="ECO:0007669"/>
    <property type="project" value="UniProtKB-UniPathway"/>
</dbReference>
<evidence type="ECO:0000256" key="6">
    <source>
        <dbReference type="ARBA" id="ARBA00022692"/>
    </source>
</evidence>
<keyword evidence="7" id="KW-0210">Decarboxylase</keyword>
<dbReference type="Proteomes" id="UP000552683">
    <property type="component" value="Unassembled WGS sequence"/>
</dbReference>
<evidence type="ECO:0000256" key="11">
    <source>
        <dbReference type="ARBA" id="ARBA00023034"/>
    </source>
</evidence>
<dbReference type="GO" id="GO:0048040">
    <property type="term" value="F:UDP-glucuronate decarboxylase activity"/>
    <property type="evidence" value="ECO:0007669"/>
    <property type="project" value="UniProtKB-EC"/>
</dbReference>
<proteinExistence type="inferred from homology"/>
<comment type="similarity">
    <text evidence="4">Belongs to the NAD(P)-dependent epimerase/dehydratase family. UDP-glucuronic acid decarboxylase subfamily.</text>
</comment>
<evidence type="ECO:0000256" key="7">
    <source>
        <dbReference type="ARBA" id="ARBA00022793"/>
    </source>
</evidence>
<dbReference type="Gene3D" id="3.40.50.720">
    <property type="entry name" value="NAD(P)-binding Rossmann-like Domain"/>
    <property type="match status" value="1"/>
</dbReference>
<keyword evidence="10" id="KW-0520">NAD</keyword>
<keyword evidence="9" id="KW-1133">Transmembrane helix</keyword>
<evidence type="ECO:0000256" key="5">
    <source>
        <dbReference type="ARBA" id="ARBA00012290"/>
    </source>
</evidence>
<dbReference type="EMBL" id="JACLZK010000001">
    <property type="protein sequence ID" value="MBC2882660.1"/>
    <property type="molecule type" value="Genomic_DNA"/>
</dbReference>
<dbReference type="RefSeq" id="WP_185898251.1">
    <property type="nucleotide sequence ID" value="NZ_JACLZK010000001.1"/>
</dbReference>
<organism evidence="16 17">
    <name type="scientific">Campylobacter massiliensis</name>
    <dbReference type="NCBI Taxonomy" id="2762557"/>
    <lineage>
        <taxon>Bacteria</taxon>
        <taxon>Pseudomonadati</taxon>
        <taxon>Campylobacterota</taxon>
        <taxon>Epsilonproteobacteria</taxon>
        <taxon>Campylobacterales</taxon>
        <taxon>Campylobacteraceae</taxon>
        <taxon>Campylobacter</taxon>
    </lineage>
</organism>
<comment type="pathway">
    <text evidence="3">Nucleotide-sugar biosynthesis; UDP-alpha-D-xylose biosynthesis; UDP-alpha-D-xylose from UDP-alpha-D-glucuronate: step 1/1.</text>
</comment>
<feature type="domain" description="NAD(P)-binding" evidence="15">
    <location>
        <begin position="6"/>
        <end position="300"/>
    </location>
</feature>
<dbReference type="UniPathway" id="UPA00796">
    <property type="reaction ID" value="UER00771"/>
</dbReference>
<evidence type="ECO:0000256" key="12">
    <source>
        <dbReference type="ARBA" id="ARBA00023136"/>
    </source>
</evidence>
<evidence type="ECO:0000256" key="3">
    <source>
        <dbReference type="ARBA" id="ARBA00005100"/>
    </source>
</evidence>
<dbReference type="InterPro" id="IPR016040">
    <property type="entry name" value="NAD(P)-bd_dom"/>
</dbReference>
<comment type="subcellular location">
    <subcellularLocation>
        <location evidence="2">Golgi apparatus</location>
        <location evidence="2">Golgi stack membrane</location>
        <topology evidence="2">Single-pass type II membrane protein</topology>
    </subcellularLocation>
</comment>
<dbReference type="EC" id="4.1.1.35" evidence="5"/>
<keyword evidence="14" id="KW-0456">Lyase</keyword>
<keyword evidence="13" id="KW-0325">Glycoprotein</keyword>
<dbReference type="InterPro" id="IPR036291">
    <property type="entry name" value="NAD(P)-bd_dom_sf"/>
</dbReference>
<dbReference type="SUPFAM" id="SSF51735">
    <property type="entry name" value="NAD(P)-binding Rossmann-fold domains"/>
    <property type="match status" value="1"/>
</dbReference>
<evidence type="ECO:0000256" key="4">
    <source>
        <dbReference type="ARBA" id="ARBA00007505"/>
    </source>
</evidence>
<evidence type="ECO:0000313" key="17">
    <source>
        <dbReference type="Proteomes" id="UP000552683"/>
    </source>
</evidence>
<keyword evidence="6" id="KW-0812">Transmembrane</keyword>
<dbReference type="GO" id="GO:0005737">
    <property type="term" value="C:cytoplasm"/>
    <property type="evidence" value="ECO:0007669"/>
    <property type="project" value="TreeGrafter"/>
</dbReference>
<dbReference type="GO" id="GO:0070403">
    <property type="term" value="F:NAD+ binding"/>
    <property type="evidence" value="ECO:0007669"/>
    <property type="project" value="InterPro"/>
</dbReference>
<dbReference type="Pfam" id="PF16363">
    <property type="entry name" value="GDP_Man_Dehyd"/>
    <property type="match status" value="1"/>
</dbReference>
<gene>
    <name evidence="16" type="ORF">H7R39_05220</name>
</gene>
<dbReference type="InterPro" id="IPR044516">
    <property type="entry name" value="UXS-like"/>
</dbReference>
<evidence type="ECO:0000256" key="9">
    <source>
        <dbReference type="ARBA" id="ARBA00022989"/>
    </source>
</evidence>
<dbReference type="AlphaFoldDB" id="A0A842J7A2"/>
<evidence type="ECO:0000256" key="10">
    <source>
        <dbReference type="ARBA" id="ARBA00023027"/>
    </source>
</evidence>
<evidence type="ECO:0000313" key="16">
    <source>
        <dbReference type="EMBL" id="MBC2882660.1"/>
    </source>
</evidence>
<evidence type="ECO:0000259" key="15">
    <source>
        <dbReference type="Pfam" id="PF16363"/>
    </source>
</evidence>
<keyword evidence="17" id="KW-1185">Reference proteome</keyword>
<evidence type="ECO:0000256" key="8">
    <source>
        <dbReference type="ARBA" id="ARBA00022968"/>
    </source>
</evidence>
<evidence type="ECO:0000256" key="2">
    <source>
        <dbReference type="ARBA" id="ARBA00004447"/>
    </source>
</evidence>